<dbReference type="PROSITE" id="PS01209">
    <property type="entry name" value="LDLRA_1"/>
    <property type="match status" value="1"/>
</dbReference>
<evidence type="ECO:0000313" key="27">
    <source>
        <dbReference type="Proteomes" id="UP000550707"/>
    </source>
</evidence>
<evidence type="ECO:0000256" key="5">
    <source>
        <dbReference type="ARBA" id="ARBA00022452"/>
    </source>
</evidence>
<evidence type="ECO:0000256" key="8">
    <source>
        <dbReference type="ARBA" id="ARBA00022537"/>
    </source>
</evidence>
<keyword evidence="9" id="KW-0399">Innate immunity</keyword>
<dbReference type="InterPro" id="IPR036055">
    <property type="entry name" value="LDL_receptor-like_sf"/>
</dbReference>
<dbReference type="FunCoup" id="A0A7J8IW92">
    <property type="interactions" value="208"/>
</dbReference>
<evidence type="ECO:0000256" key="10">
    <source>
        <dbReference type="ARBA" id="ARBA00022692"/>
    </source>
</evidence>
<keyword evidence="15" id="KW-0472">Membrane</keyword>
<comment type="caution">
    <text evidence="22">Lacks conserved residue(s) required for the propagation of feature annotation.</text>
</comment>
<dbReference type="InterPro" id="IPR020864">
    <property type="entry name" value="MACPF"/>
</dbReference>
<comment type="caution">
    <text evidence="26">The sequence shown here is derived from an EMBL/GenBank/DDBJ whole genome shotgun (WGS) entry which is preliminary data.</text>
</comment>
<evidence type="ECO:0000256" key="16">
    <source>
        <dbReference type="ARBA" id="ARBA00023157"/>
    </source>
</evidence>
<dbReference type="PRINTS" id="PR00764">
    <property type="entry name" value="COMPLEMENTC9"/>
</dbReference>
<evidence type="ECO:0000256" key="17">
    <source>
        <dbReference type="ARBA" id="ARBA00023162"/>
    </source>
</evidence>
<keyword evidence="5" id="KW-1134">Transmembrane beta strand</keyword>
<dbReference type="PROSITE" id="PS51412">
    <property type="entry name" value="MACPF_2"/>
    <property type="match status" value="1"/>
</dbReference>
<feature type="region of interest" description="Disordered" evidence="23">
    <location>
        <begin position="261"/>
        <end position="289"/>
    </location>
</feature>
<feature type="domain" description="MACPF" evidence="25">
    <location>
        <begin position="140"/>
        <end position="536"/>
    </location>
</feature>
<keyword evidence="14" id="KW-0473">Membrane attack complex</keyword>
<dbReference type="PROSITE" id="PS00279">
    <property type="entry name" value="MACPF_1"/>
    <property type="match status" value="1"/>
</dbReference>
<keyword evidence="13" id="KW-0180">Complement pathway</keyword>
<evidence type="ECO:0000256" key="3">
    <source>
        <dbReference type="ARBA" id="ARBA00009214"/>
    </source>
</evidence>
<evidence type="ECO:0000259" key="25">
    <source>
        <dbReference type="PROSITE" id="PS51412"/>
    </source>
</evidence>
<dbReference type="PROSITE" id="PS50092">
    <property type="entry name" value="TSP1"/>
    <property type="match status" value="1"/>
</dbReference>
<dbReference type="GO" id="GO:0005576">
    <property type="term" value="C:extracellular region"/>
    <property type="evidence" value="ECO:0007669"/>
    <property type="project" value="UniProtKB-SubCell"/>
</dbReference>
<feature type="chain" id="PRO_5029611874" description="Complement component C9" evidence="24">
    <location>
        <begin position="24"/>
        <end position="582"/>
    </location>
</feature>
<evidence type="ECO:0000256" key="9">
    <source>
        <dbReference type="ARBA" id="ARBA00022588"/>
    </source>
</evidence>
<dbReference type="Proteomes" id="UP000550707">
    <property type="component" value="Unassembled WGS sequence"/>
</dbReference>
<dbReference type="InterPro" id="IPR023415">
    <property type="entry name" value="LDLR_class-A_CS"/>
</dbReference>
<dbReference type="GO" id="GO:0006957">
    <property type="term" value="P:complement activation, alternative pathway"/>
    <property type="evidence" value="ECO:0007669"/>
    <property type="project" value="UniProtKB-KW"/>
</dbReference>
<keyword evidence="11" id="KW-0204">Cytolysis</keyword>
<evidence type="ECO:0000313" key="26">
    <source>
        <dbReference type="EMBL" id="KAF6488906.1"/>
    </source>
</evidence>
<dbReference type="PANTHER" id="PTHR45742">
    <property type="entry name" value="COMPLEMENT COMPONENT C6"/>
    <property type="match status" value="1"/>
</dbReference>
<dbReference type="InterPro" id="IPR002172">
    <property type="entry name" value="LDrepeatLR_classA_rpt"/>
</dbReference>
<dbReference type="SUPFAM" id="SSF82895">
    <property type="entry name" value="TSP-1 type 1 repeat"/>
    <property type="match status" value="1"/>
</dbReference>
<evidence type="ECO:0000256" key="1">
    <source>
        <dbReference type="ARBA" id="ARBA00004276"/>
    </source>
</evidence>
<dbReference type="InterPro" id="IPR009030">
    <property type="entry name" value="Growth_fac_rcpt_cys_sf"/>
</dbReference>
<sequence>MSAGRGVALAAWTCLLEISVLTAGPMPSYHTEPEERMGTPLPINCRMSPWSEWSRCHPCLKQMFRSRSIVTFGQFNGQSCLSSLGDRRHCVPTENCEDADDDCGNDFKCDTGRCIKRRLLCNGDNDCGDYSDEDDCQDDPRTPCRDKVVEESEMGRTAGYGINILGLVPLNTPFDNEFYNGQCDRTRDGNTLTYYRKPWNVASLTYETKVDKNFRTEKYEEHFEVVKFIIQETTSKFGAHLGLKFTPTEILSAVKDKIPSVGNAMDAHGPPGSKHQSPSEKKDSPGPSVPVKFDSSFRFSYSRNETYQRLLLLSSRKEKTFLHVKGEVDLGRFVMKNRNVVLAPTFLDDLKNLPTTYEKGEYFAFLETYGTHYSSSGSLGGLYELIYVLDNIAMKRNGVEVTDVKKCLGFNVDISVNVVIEVKGGVDKNKCVKKVNGKTVNITGDGIIDDVVLFIKGGTKQYAAQLKEKLFSGVRNIDVTDFVNWASSLSDAPVLTKQKLSPIQNLVPVMLKDAHQKKEHLERAIDDYVEEYSVRKCHPCQNGGTVYLLDGRCLCSCPITSEGIACEKSKRIELPVSPMEEK</sequence>
<accession>A0A7J8IW92</accession>
<dbReference type="PROSITE" id="PS50068">
    <property type="entry name" value="LDLRA_2"/>
    <property type="match status" value="1"/>
</dbReference>
<dbReference type="AlphaFoldDB" id="A0A7J8IW92"/>
<dbReference type="GO" id="GO:0031640">
    <property type="term" value="P:killing of cells of another organism"/>
    <property type="evidence" value="ECO:0007669"/>
    <property type="project" value="UniProtKB-KW"/>
</dbReference>
<dbReference type="GO" id="GO:0044218">
    <property type="term" value="C:other organism cell membrane"/>
    <property type="evidence" value="ECO:0007669"/>
    <property type="project" value="UniProtKB-KW"/>
</dbReference>
<keyword evidence="18" id="KW-0325">Glycoprotein</keyword>
<keyword evidence="17" id="KW-0179">Complement alternate pathway</keyword>
<evidence type="ECO:0000256" key="19">
    <source>
        <dbReference type="ARBA" id="ARBA00023298"/>
    </source>
</evidence>
<comment type="function">
    <text evidence="20">Pore-forming component of the membrane attack complex (MAC), a multiprotein complex activated by the complement cascade, which inserts into a target cell membrane and forms a pore, leading to target cell membrane rupture and cell lysis. The MAC is initiated by proteolytic cleavage of C5 into complement C5b in response to the classical, alternative, lectin and GZMK complement pathways. The complement pathways consist in a cascade of proteins that leads to phagocytosis and breakdown of pathogens and signaling that strengthens the adaptive immune system. Constitutes the pore-forming subunit of the MAC complex: during MAC assembly, C9 associates with the C5b8 intermediate complex, and polymerizes to complete the pore.</text>
</comment>
<dbReference type="InterPro" id="IPR020863">
    <property type="entry name" value="MACPF_CS"/>
</dbReference>
<name>A0A7J8IW92_MOLMO</name>
<keyword evidence="24" id="KW-0732">Signal</keyword>
<evidence type="ECO:0000256" key="7">
    <source>
        <dbReference type="ARBA" id="ARBA00022536"/>
    </source>
</evidence>
<dbReference type="SUPFAM" id="SSF57424">
    <property type="entry name" value="LDL receptor-like module"/>
    <property type="match status" value="1"/>
</dbReference>
<dbReference type="GO" id="GO:0005579">
    <property type="term" value="C:membrane attack complex"/>
    <property type="evidence" value="ECO:0007669"/>
    <property type="project" value="UniProtKB-KW"/>
</dbReference>
<evidence type="ECO:0000256" key="13">
    <source>
        <dbReference type="ARBA" id="ARBA00022875"/>
    </source>
</evidence>
<comment type="subcellular location">
    <subcellularLocation>
        <location evidence="2">Secreted</location>
    </subcellularLocation>
    <subcellularLocation>
        <location evidence="1">Target cell membrane</location>
        <topology evidence="1">Multi-pass membrane protein</topology>
    </subcellularLocation>
</comment>
<dbReference type="EMBL" id="JACASF010000003">
    <property type="protein sequence ID" value="KAF6488906.1"/>
    <property type="molecule type" value="Genomic_DNA"/>
</dbReference>
<proteinExistence type="inferred from homology"/>
<evidence type="ECO:0000256" key="21">
    <source>
        <dbReference type="ARBA" id="ARBA00093512"/>
    </source>
</evidence>
<evidence type="ECO:0000256" key="12">
    <source>
        <dbReference type="ARBA" id="ARBA00022859"/>
    </source>
</evidence>
<dbReference type="SUPFAM" id="SSF57184">
    <property type="entry name" value="Growth factor receptor domain"/>
    <property type="match status" value="1"/>
</dbReference>
<dbReference type="PANTHER" id="PTHR45742:SF3">
    <property type="entry name" value="COMPLEMENT COMPONENT C9"/>
    <property type="match status" value="1"/>
</dbReference>
<evidence type="ECO:0000256" key="6">
    <source>
        <dbReference type="ARBA" id="ARBA00022525"/>
    </source>
</evidence>
<reference evidence="26 27" key="1">
    <citation type="journal article" date="2020" name="Nature">
        <title>Six reference-quality genomes reveal evolution of bat adaptations.</title>
        <authorList>
            <person name="Jebb D."/>
            <person name="Huang Z."/>
            <person name="Pippel M."/>
            <person name="Hughes G.M."/>
            <person name="Lavrichenko K."/>
            <person name="Devanna P."/>
            <person name="Winkler S."/>
            <person name="Jermiin L.S."/>
            <person name="Skirmuntt E.C."/>
            <person name="Katzourakis A."/>
            <person name="Burkitt-Gray L."/>
            <person name="Ray D.A."/>
            <person name="Sullivan K.A.M."/>
            <person name="Roscito J.G."/>
            <person name="Kirilenko B.M."/>
            <person name="Davalos L.M."/>
            <person name="Corthals A.P."/>
            <person name="Power M.L."/>
            <person name="Jones G."/>
            <person name="Ransome R.D."/>
            <person name="Dechmann D.K.N."/>
            <person name="Locatelli A.G."/>
            <person name="Puechmaille S.J."/>
            <person name="Fedrigo O."/>
            <person name="Jarvis E.D."/>
            <person name="Hiller M."/>
            <person name="Vernes S.C."/>
            <person name="Myers E.W."/>
            <person name="Teeling E.C."/>
        </authorList>
    </citation>
    <scope>NUCLEOTIDE SEQUENCE [LARGE SCALE GENOMIC DNA]</scope>
    <source>
        <strain evidence="26">MMolMol1</strain>
        <tissue evidence="26">Muscle</tissue>
    </source>
</reference>
<keyword evidence="10" id="KW-0812">Transmembrane</keyword>
<feature type="signal peptide" evidence="24">
    <location>
        <begin position="1"/>
        <end position="23"/>
    </location>
</feature>
<dbReference type="GO" id="GO:0006958">
    <property type="term" value="P:complement activation, classical pathway"/>
    <property type="evidence" value="ECO:0007669"/>
    <property type="project" value="UniProtKB-KW"/>
</dbReference>
<protein>
    <recommendedName>
        <fullName evidence="4">Complement component C9</fullName>
    </recommendedName>
</protein>
<keyword evidence="16 22" id="KW-1015">Disulfide bond</keyword>
<evidence type="ECO:0000256" key="4">
    <source>
        <dbReference type="ARBA" id="ARBA00018261"/>
    </source>
</evidence>
<evidence type="ECO:0000256" key="18">
    <source>
        <dbReference type="ARBA" id="ARBA00023180"/>
    </source>
</evidence>
<keyword evidence="7" id="KW-0245">EGF-like domain</keyword>
<keyword evidence="8" id="KW-1052">Target cell membrane</keyword>
<evidence type="ECO:0000256" key="23">
    <source>
        <dbReference type="SAM" id="MobiDB-lite"/>
    </source>
</evidence>
<evidence type="ECO:0000256" key="20">
    <source>
        <dbReference type="ARBA" id="ARBA00093294"/>
    </source>
</evidence>
<feature type="disulfide bond" evidence="22">
    <location>
        <begin position="109"/>
        <end position="127"/>
    </location>
</feature>
<evidence type="ECO:0000256" key="22">
    <source>
        <dbReference type="PROSITE-ProRule" id="PRU00124"/>
    </source>
</evidence>
<evidence type="ECO:0000256" key="2">
    <source>
        <dbReference type="ARBA" id="ARBA00004613"/>
    </source>
</evidence>
<comment type="similarity">
    <text evidence="3">Belongs to the complement C6/C7/C8/C9 family.</text>
</comment>
<dbReference type="InParanoid" id="A0A7J8IW92"/>
<dbReference type="Gene3D" id="4.10.400.10">
    <property type="entry name" value="Low-density Lipoprotein Receptor"/>
    <property type="match status" value="1"/>
</dbReference>
<gene>
    <name evidence="26" type="ORF">HJG59_001946</name>
</gene>
<dbReference type="CDD" id="cd00112">
    <property type="entry name" value="LDLa"/>
    <property type="match status" value="1"/>
</dbReference>
<dbReference type="Pfam" id="PF01823">
    <property type="entry name" value="MACPF"/>
    <property type="match status" value="1"/>
</dbReference>
<dbReference type="InterPro" id="IPR001862">
    <property type="entry name" value="MAC_perforin"/>
</dbReference>
<keyword evidence="19" id="KW-1053">Target membrane</keyword>
<organism evidence="26 27">
    <name type="scientific">Molossus molossus</name>
    <name type="common">Pallas' mastiff bat</name>
    <name type="synonym">Vespertilio molossus</name>
    <dbReference type="NCBI Taxonomy" id="27622"/>
    <lineage>
        <taxon>Eukaryota</taxon>
        <taxon>Metazoa</taxon>
        <taxon>Chordata</taxon>
        <taxon>Craniata</taxon>
        <taxon>Vertebrata</taxon>
        <taxon>Euteleostomi</taxon>
        <taxon>Mammalia</taxon>
        <taxon>Eutheria</taxon>
        <taxon>Laurasiatheria</taxon>
        <taxon>Chiroptera</taxon>
        <taxon>Yangochiroptera</taxon>
        <taxon>Molossidae</taxon>
        <taxon>Molossus</taxon>
    </lineage>
</organism>
<dbReference type="SMART" id="SM00209">
    <property type="entry name" value="TSP1"/>
    <property type="match status" value="1"/>
</dbReference>
<dbReference type="Gene3D" id="2.20.100.10">
    <property type="entry name" value="Thrombospondin type-1 (TSP1) repeat"/>
    <property type="match status" value="1"/>
</dbReference>
<dbReference type="Pfam" id="PF00057">
    <property type="entry name" value="Ldl_recept_a"/>
    <property type="match status" value="1"/>
</dbReference>
<evidence type="ECO:0000256" key="14">
    <source>
        <dbReference type="ARBA" id="ARBA00023058"/>
    </source>
</evidence>
<dbReference type="SMART" id="SM00457">
    <property type="entry name" value="MACPF"/>
    <property type="match status" value="1"/>
</dbReference>
<comment type="subunit">
    <text evidence="21">Homooligomer; about 20 C9 chains oligomerize to give rise to a huge beta-barrel that forms a 100 Angstrom diameter pore in target membranes. Component of the membrane attack complex (MAC), composed of complement C5b, C6, C7, C8A, C8B, C8G and multiple copies of the pore-forming subunit C9.</text>
</comment>
<dbReference type="OrthoDB" id="10037824at2759"/>
<evidence type="ECO:0000256" key="24">
    <source>
        <dbReference type="SAM" id="SignalP"/>
    </source>
</evidence>
<evidence type="ECO:0000256" key="11">
    <source>
        <dbReference type="ARBA" id="ARBA00022852"/>
    </source>
</evidence>
<keyword evidence="12" id="KW-0391">Immunity</keyword>
<dbReference type="InterPro" id="IPR000884">
    <property type="entry name" value="TSP1_rpt"/>
</dbReference>
<evidence type="ECO:0000256" key="15">
    <source>
        <dbReference type="ARBA" id="ARBA00023136"/>
    </source>
</evidence>
<keyword evidence="6" id="KW-0964">Secreted</keyword>
<keyword evidence="27" id="KW-1185">Reference proteome</keyword>
<feature type="disulfide bond" evidence="22">
    <location>
        <begin position="121"/>
        <end position="136"/>
    </location>
</feature>
<dbReference type="InterPro" id="IPR036383">
    <property type="entry name" value="TSP1_rpt_sf"/>
</dbReference>
<dbReference type="SMART" id="SM00192">
    <property type="entry name" value="LDLa"/>
    <property type="match status" value="1"/>
</dbReference>